<sequence>MIETATYKTKSQAKNLTAHQMLEKLESMEFHGSMTPVLNRNDPIKILENIEINKSQVQLSKKATTDIEMDNQAGIDLHDGCVHISSFQKTPASMIQEFATRRNIPCKFDLIDNNDPSSNNVFKYRLTLGDDQTVGDGTSKKSAKHQVALNMLNVLKQHNPRIFETEFKQIDFGNQVDICNNIKVNVVGSLSNLCVINNLGKPVYELVREEGKPHTKLYTFSCQVAQMVETATYKTKRQAKNLAAFQMLRKIESMEFTLV</sequence>
<evidence type="ECO:0000256" key="2">
    <source>
        <dbReference type="PROSITE-ProRule" id="PRU00266"/>
    </source>
</evidence>
<dbReference type="GO" id="GO:0005634">
    <property type="term" value="C:nucleus"/>
    <property type="evidence" value="ECO:0007669"/>
    <property type="project" value="TreeGrafter"/>
</dbReference>
<dbReference type="GO" id="GO:0070578">
    <property type="term" value="C:RISC-loading complex"/>
    <property type="evidence" value="ECO:0007669"/>
    <property type="project" value="TreeGrafter"/>
</dbReference>
<protein>
    <submittedName>
        <fullName evidence="4">Double-stranded RNA-binding domain</fullName>
    </submittedName>
</protein>
<dbReference type="OrthoDB" id="5961559at2759"/>
<dbReference type="SUPFAM" id="SSF54768">
    <property type="entry name" value="dsRNA-binding domain-like"/>
    <property type="match status" value="2"/>
</dbReference>
<dbReference type="Gene3D" id="3.30.160.20">
    <property type="match status" value="2"/>
</dbReference>
<dbReference type="GO" id="GO:0016442">
    <property type="term" value="C:RISC complex"/>
    <property type="evidence" value="ECO:0007669"/>
    <property type="project" value="TreeGrafter"/>
</dbReference>
<evidence type="ECO:0000313" key="5">
    <source>
        <dbReference type="Proteomes" id="UP000325440"/>
    </source>
</evidence>
<keyword evidence="1 2" id="KW-0694">RNA-binding</keyword>
<evidence type="ECO:0000259" key="3">
    <source>
        <dbReference type="PROSITE" id="PS50137"/>
    </source>
</evidence>
<keyword evidence="5" id="KW-1185">Reference proteome</keyword>
<dbReference type="PANTHER" id="PTHR46205">
    <property type="entry name" value="LOQUACIOUS, ISOFORM B"/>
    <property type="match status" value="1"/>
</dbReference>
<dbReference type="PANTHER" id="PTHR46205:SF3">
    <property type="entry name" value="LOQUACIOUS, ISOFORM B"/>
    <property type="match status" value="1"/>
</dbReference>
<accession>A0A5E4NI86</accession>
<feature type="domain" description="DRBM" evidence="3">
    <location>
        <begin position="90"/>
        <end position="157"/>
    </location>
</feature>
<dbReference type="SMART" id="SM00358">
    <property type="entry name" value="DSRM"/>
    <property type="match status" value="2"/>
</dbReference>
<dbReference type="GO" id="GO:0003725">
    <property type="term" value="F:double-stranded RNA binding"/>
    <property type="evidence" value="ECO:0007669"/>
    <property type="project" value="TreeGrafter"/>
</dbReference>
<dbReference type="InterPro" id="IPR051247">
    <property type="entry name" value="RLC_Component"/>
</dbReference>
<gene>
    <name evidence="4" type="ORF">CINCED_3A006573</name>
</gene>
<dbReference type="AlphaFoldDB" id="A0A5E4NI86"/>
<reference evidence="4 5" key="1">
    <citation type="submission" date="2019-08" db="EMBL/GenBank/DDBJ databases">
        <authorList>
            <person name="Alioto T."/>
            <person name="Alioto T."/>
            <person name="Gomez Garrido J."/>
        </authorList>
    </citation>
    <scope>NUCLEOTIDE SEQUENCE [LARGE SCALE GENOMIC DNA]</scope>
</reference>
<dbReference type="InterPro" id="IPR014720">
    <property type="entry name" value="dsRBD_dom"/>
</dbReference>
<dbReference type="Pfam" id="PF00035">
    <property type="entry name" value="dsrm"/>
    <property type="match status" value="2"/>
</dbReference>
<organism evidence="4 5">
    <name type="scientific">Cinara cedri</name>
    <dbReference type="NCBI Taxonomy" id="506608"/>
    <lineage>
        <taxon>Eukaryota</taxon>
        <taxon>Metazoa</taxon>
        <taxon>Ecdysozoa</taxon>
        <taxon>Arthropoda</taxon>
        <taxon>Hexapoda</taxon>
        <taxon>Insecta</taxon>
        <taxon>Pterygota</taxon>
        <taxon>Neoptera</taxon>
        <taxon>Paraneoptera</taxon>
        <taxon>Hemiptera</taxon>
        <taxon>Sternorrhyncha</taxon>
        <taxon>Aphidomorpha</taxon>
        <taxon>Aphidoidea</taxon>
        <taxon>Aphididae</taxon>
        <taxon>Lachninae</taxon>
        <taxon>Cinara</taxon>
    </lineage>
</organism>
<dbReference type="GO" id="GO:0035197">
    <property type="term" value="F:siRNA binding"/>
    <property type="evidence" value="ECO:0007669"/>
    <property type="project" value="TreeGrafter"/>
</dbReference>
<dbReference type="Proteomes" id="UP000325440">
    <property type="component" value="Unassembled WGS sequence"/>
</dbReference>
<feature type="domain" description="DRBM" evidence="3">
    <location>
        <begin position="185"/>
        <end position="253"/>
    </location>
</feature>
<dbReference type="PROSITE" id="PS50137">
    <property type="entry name" value="DS_RBD"/>
    <property type="match status" value="2"/>
</dbReference>
<dbReference type="GO" id="GO:0005737">
    <property type="term" value="C:cytoplasm"/>
    <property type="evidence" value="ECO:0007669"/>
    <property type="project" value="TreeGrafter"/>
</dbReference>
<name>A0A5E4NI86_9HEMI</name>
<evidence type="ECO:0000256" key="1">
    <source>
        <dbReference type="ARBA" id="ARBA00022884"/>
    </source>
</evidence>
<evidence type="ECO:0000313" key="4">
    <source>
        <dbReference type="EMBL" id="VVC42865.1"/>
    </source>
</evidence>
<proteinExistence type="predicted"/>
<dbReference type="GO" id="GO:0070920">
    <property type="term" value="P:regulation of regulatory ncRNA processing"/>
    <property type="evidence" value="ECO:0007669"/>
    <property type="project" value="TreeGrafter"/>
</dbReference>
<dbReference type="GO" id="GO:0030422">
    <property type="term" value="P:siRNA processing"/>
    <property type="evidence" value="ECO:0007669"/>
    <property type="project" value="TreeGrafter"/>
</dbReference>
<dbReference type="EMBL" id="CABPRJ010002025">
    <property type="protein sequence ID" value="VVC42865.1"/>
    <property type="molecule type" value="Genomic_DNA"/>
</dbReference>